<dbReference type="PROSITE" id="PS51257">
    <property type="entry name" value="PROKAR_LIPOPROTEIN"/>
    <property type="match status" value="1"/>
</dbReference>
<dbReference type="Pfam" id="PF03886">
    <property type="entry name" value="ABC_trans_aux"/>
    <property type="match status" value="1"/>
</dbReference>
<sequence>MTRNCFVVLVLLGLMACGSNPLEDHYYSLVLAADDVLAPVASAEGKAHLIVGPVQLPEYLDRRGIAMQIDANQIQTANHHFWAEPLEEAIAKVLVRDIANLASGLTVDRDSGRWTDSGDCRLRLEFDKFHATDRSRVVSSGRYWVSSTDSDLRQEFEVTQTLSADGHANAVAALRQSLGTLATQITATIESNSQCSSEQEKSSVK</sequence>
<evidence type="ECO:0000259" key="1">
    <source>
        <dbReference type="Pfam" id="PF03886"/>
    </source>
</evidence>
<organism evidence="2">
    <name type="scientific">uncultured Woeseiaceae bacterium</name>
    <dbReference type="NCBI Taxonomy" id="1983305"/>
    <lineage>
        <taxon>Bacteria</taxon>
        <taxon>Pseudomonadati</taxon>
        <taxon>Pseudomonadota</taxon>
        <taxon>Gammaproteobacteria</taxon>
        <taxon>Woeseiales</taxon>
        <taxon>Woeseiaceae</taxon>
        <taxon>environmental samples</taxon>
    </lineage>
</organism>
<accession>A0A7D9H6P8</accession>
<reference evidence="2" key="1">
    <citation type="submission" date="2019-07" db="EMBL/GenBank/DDBJ databases">
        <authorList>
            <person name="Weber M."/>
            <person name="Kostadinov I."/>
            <person name="Kostadinov D I."/>
        </authorList>
    </citation>
    <scope>NUCLEOTIDE SEQUENCE</scope>
    <source>
        <strain evidence="2">Gfbio:sag-sample-m06:053724c1-46a9-4a36-b237-ea2bf867836b</strain>
    </source>
</reference>
<dbReference type="SUPFAM" id="SSF159594">
    <property type="entry name" value="XCC0632-like"/>
    <property type="match status" value="1"/>
</dbReference>
<protein>
    <recommendedName>
        <fullName evidence="1">ABC-type transport auxiliary lipoprotein component domain-containing protein</fullName>
    </recommendedName>
</protein>
<evidence type="ECO:0000313" key="2">
    <source>
        <dbReference type="EMBL" id="VUX55550.1"/>
    </source>
</evidence>
<dbReference type="InterPro" id="IPR005586">
    <property type="entry name" value="ABC_trans_aux"/>
</dbReference>
<name>A0A7D9H6P8_9GAMM</name>
<gene>
    <name evidence="2" type="ORF">JTBM06_V1_40027</name>
</gene>
<proteinExistence type="predicted"/>
<dbReference type="EMBL" id="LR633967">
    <property type="protein sequence ID" value="VUX55550.1"/>
    <property type="molecule type" value="Genomic_DNA"/>
</dbReference>
<dbReference type="AlphaFoldDB" id="A0A7D9H6P8"/>
<feature type="domain" description="ABC-type transport auxiliary lipoprotein component" evidence="1">
    <location>
        <begin position="39"/>
        <end position="185"/>
    </location>
</feature>
<dbReference type="Gene3D" id="3.40.50.10610">
    <property type="entry name" value="ABC-type transport auxiliary lipoprotein component"/>
    <property type="match status" value="1"/>
</dbReference>